<dbReference type="InterPro" id="IPR036259">
    <property type="entry name" value="MFS_trans_sf"/>
</dbReference>
<accession>A0AAN6FCH0</accession>
<dbReference type="EMBL" id="JASUXU010000072">
    <property type="protein sequence ID" value="KAK0310919.1"/>
    <property type="molecule type" value="Genomic_DNA"/>
</dbReference>
<feature type="transmembrane region" description="Helical" evidence="7">
    <location>
        <begin position="117"/>
        <end position="135"/>
    </location>
</feature>
<dbReference type="PROSITE" id="PS50850">
    <property type="entry name" value="MFS"/>
    <property type="match status" value="1"/>
</dbReference>
<feature type="transmembrane region" description="Helical" evidence="7">
    <location>
        <begin position="452"/>
        <end position="474"/>
    </location>
</feature>
<feature type="transmembrane region" description="Helical" evidence="7">
    <location>
        <begin position="416"/>
        <end position="440"/>
    </location>
</feature>
<feature type="region of interest" description="Disordered" evidence="6">
    <location>
        <begin position="1"/>
        <end position="58"/>
    </location>
</feature>
<dbReference type="Pfam" id="PF07690">
    <property type="entry name" value="MFS_1"/>
    <property type="match status" value="1"/>
</dbReference>
<feature type="domain" description="Major facilitator superfamily (MFS) profile" evidence="8">
    <location>
        <begin position="74"/>
        <end position="513"/>
    </location>
</feature>
<feature type="transmembrane region" description="Helical" evidence="7">
    <location>
        <begin position="614"/>
        <end position="639"/>
    </location>
</feature>
<sequence>MTTPAAGYTADRIASNNSSRLDDGHTAPPHISSSGGGNSSQSTSVEKDSRILDWDSPTDPGNPYNWSLKRKRLVTGIALLSTLLVPLNGTSITVAAAEINQEFGISDATFPNSYWPVASWSLGGALFVIVFLPLMEDIGIRIGFMISYVFFFLMIIPQALANSFATLIVTRFFSGGCVALLANTIASVIPDIWADDRARSIPVGLYIVTYEAGNTLGPPMFAGVMQYIGNWRWIFYIQLIMYGALAPLFFLLLHETRGTVILRRRAQHLRKTTHRSIYTSAELNQPPLSTHLLKSTTRPAYLLLTEPVLLASTLWSAFSFGTVFLFTQSTAQVYSTLYAWPAYRIGYLQSAVVIGEVLGWFPTLYSSRLYFQSTSRNRESPGSPIPEARLYLSVLGSFVGIAGGMFVYAWTAYPSLPWIAPTIGLGMVGFGIQVVVTAVADYITDIYAASGYAGSAVSAVAAGENVVAAFLPLAAQGMYGRLGFQWASTVLGALAVGLSFAPVVFILWGRQFRARSPFMRAGGEGMEGVVVVDDEGKGKRGTVVVQSQVLLLFVLVERVLGAAVVECVLLFVDVDGDEDLDEDEDLVDDNEDLVVEEGVERELEDEDLVEEEEVVVVVGAWYLLGLPAVVVLWGGGVGVS</sequence>
<dbReference type="PANTHER" id="PTHR23502:SF52">
    <property type="entry name" value="MULTIDRUG TRANSPORTER, PUTATIVE (AFU_ORTHOLOGUE AFUA_2G17730)-RELATED"/>
    <property type="match status" value="1"/>
</dbReference>
<feature type="transmembrane region" description="Helical" evidence="7">
    <location>
        <begin position="205"/>
        <end position="227"/>
    </location>
</feature>
<feature type="transmembrane region" description="Helical" evidence="7">
    <location>
        <begin position="233"/>
        <end position="253"/>
    </location>
</feature>
<dbReference type="SUPFAM" id="SSF103473">
    <property type="entry name" value="MFS general substrate transporter"/>
    <property type="match status" value="1"/>
</dbReference>
<reference evidence="9" key="1">
    <citation type="submission" date="2021-12" db="EMBL/GenBank/DDBJ databases">
        <title>Black yeast isolated from Biological Soil Crust.</title>
        <authorList>
            <person name="Kurbessoian T."/>
        </authorList>
    </citation>
    <scope>NUCLEOTIDE SEQUENCE</scope>
    <source>
        <strain evidence="9">CCFEE 5208</strain>
    </source>
</reference>
<dbReference type="PANTHER" id="PTHR23502">
    <property type="entry name" value="MAJOR FACILITATOR SUPERFAMILY"/>
    <property type="match status" value="1"/>
</dbReference>
<evidence type="ECO:0000256" key="3">
    <source>
        <dbReference type="ARBA" id="ARBA00022692"/>
    </source>
</evidence>
<dbReference type="AlphaFoldDB" id="A0AAN6FCH0"/>
<keyword evidence="5 7" id="KW-0472">Membrane</keyword>
<dbReference type="InterPro" id="IPR020846">
    <property type="entry name" value="MFS_dom"/>
</dbReference>
<comment type="similarity">
    <text evidence="2">Belongs to the major facilitator superfamily.</text>
</comment>
<evidence type="ECO:0000313" key="10">
    <source>
        <dbReference type="Proteomes" id="UP001168146"/>
    </source>
</evidence>
<evidence type="ECO:0000256" key="4">
    <source>
        <dbReference type="ARBA" id="ARBA00022989"/>
    </source>
</evidence>
<feature type="transmembrane region" description="Helical" evidence="7">
    <location>
        <begin position="301"/>
        <end position="326"/>
    </location>
</feature>
<comment type="subcellular location">
    <subcellularLocation>
        <location evidence="1">Membrane</location>
        <topology evidence="1">Multi-pass membrane protein</topology>
    </subcellularLocation>
</comment>
<feature type="transmembrane region" description="Helical" evidence="7">
    <location>
        <begin position="486"/>
        <end position="509"/>
    </location>
</feature>
<comment type="caution">
    <text evidence="9">The sequence shown here is derived from an EMBL/GenBank/DDBJ whole genome shotgun (WGS) entry which is preliminary data.</text>
</comment>
<keyword evidence="3 7" id="KW-0812">Transmembrane</keyword>
<evidence type="ECO:0000256" key="5">
    <source>
        <dbReference type="ARBA" id="ARBA00023136"/>
    </source>
</evidence>
<feature type="transmembrane region" description="Helical" evidence="7">
    <location>
        <begin position="388"/>
        <end position="410"/>
    </location>
</feature>
<dbReference type="InterPro" id="IPR011701">
    <property type="entry name" value="MFS"/>
</dbReference>
<dbReference type="Gene3D" id="1.20.1250.20">
    <property type="entry name" value="MFS general substrate transporter like domains"/>
    <property type="match status" value="1"/>
</dbReference>
<protein>
    <recommendedName>
        <fullName evidence="8">Major facilitator superfamily (MFS) profile domain-containing protein</fullName>
    </recommendedName>
</protein>
<evidence type="ECO:0000256" key="1">
    <source>
        <dbReference type="ARBA" id="ARBA00004141"/>
    </source>
</evidence>
<feature type="transmembrane region" description="Helical" evidence="7">
    <location>
        <begin position="73"/>
        <end position="97"/>
    </location>
</feature>
<name>A0AAN6FCH0_9PEZI</name>
<dbReference type="FunFam" id="1.20.1250.20:FF:000082">
    <property type="entry name" value="MFS multidrug transporter, putative"/>
    <property type="match status" value="1"/>
</dbReference>
<feature type="transmembrane region" description="Helical" evidence="7">
    <location>
        <begin position="549"/>
        <end position="572"/>
    </location>
</feature>
<dbReference type="GO" id="GO:0022857">
    <property type="term" value="F:transmembrane transporter activity"/>
    <property type="evidence" value="ECO:0007669"/>
    <property type="project" value="InterPro"/>
</dbReference>
<dbReference type="GO" id="GO:0005886">
    <property type="term" value="C:plasma membrane"/>
    <property type="evidence" value="ECO:0007669"/>
    <property type="project" value="TreeGrafter"/>
</dbReference>
<evidence type="ECO:0000256" key="7">
    <source>
        <dbReference type="SAM" id="Phobius"/>
    </source>
</evidence>
<evidence type="ECO:0000256" key="2">
    <source>
        <dbReference type="ARBA" id="ARBA00008335"/>
    </source>
</evidence>
<evidence type="ECO:0000259" key="8">
    <source>
        <dbReference type="PROSITE" id="PS50850"/>
    </source>
</evidence>
<keyword evidence="4 7" id="KW-1133">Transmembrane helix</keyword>
<feature type="transmembrane region" description="Helical" evidence="7">
    <location>
        <begin position="172"/>
        <end position="193"/>
    </location>
</feature>
<proteinExistence type="inferred from homology"/>
<organism evidence="9 10">
    <name type="scientific">Friedmanniomyces endolithicus</name>
    <dbReference type="NCBI Taxonomy" id="329885"/>
    <lineage>
        <taxon>Eukaryota</taxon>
        <taxon>Fungi</taxon>
        <taxon>Dikarya</taxon>
        <taxon>Ascomycota</taxon>
        <taxon>Pezizomycotina</taxon>
        <taxon>Dothideomycetes</taxon>
        <taxon>Dothideomycetidae</taxon>
        <taxon>Mycosphaerellales</taxon>
        <taxon>Teratosphaeriaceae</taxon>
        <taxon>Friedmanniomyces</taxon>
    </lineage>
</organism>
<feature type="transmembrane region" description="Helical" evidence="7">
    <location>
        <begin position="346"/>
        <end position="367"/>
    </location>
</feature>
<evidence type="ECO:0000256" key="6">
    <source>
        <dbReference type="SAM" id="MobiDB-lite"/>
    </source>
</evidence>
<dbReference type="Proteomes" id="UP001168146">
    <property type="component" value="Unassembled WGS sequence"/>
</dbReference>
<feature type="transmembrane region" description="Helical" evidence="7">
    <location>
        <begin position="142"/>
        <end position="160"/>
    </location>
</feature>
<evidence type="ECO:0000313" key="9">
    <source>
        <dbReference type="EMBL" id="KAK0310919.1"/>
    </source>
</evidence>
<gene>
    <name evidence="9" type="ORF">LTR82_014522</name>
</gene>